<name>V8NXB6_OPHHA</name>
<accession>V8NXB6</accession>
<evidence type="ECO:0000313" key="3">
    <source>
        <dbReference type="Proteomes" id="UP000018936"/>
    </source>
</evidence>
<evidence type="ECO:0000313" key="2">
    <source>
        <dbReference type="EMBL" id="ETE66700.1"/>
    </source>
</evidence>
<feature type="region of interest" description="Disordered" evidence="1">
    <location>
        <begin position="1"/>
        <end position="138"/>
    </location>
</feature>
<dbReference type="AlphaFoldDB" id="V8NXB6"/>
<feature type="compositionally biased region" description="Basic and acidic residues" evidence="1">
    <location>
        <begin position="89"/>
        <end position="106"/>
    </location>
</feature>
<feature type="non-terminal residue" evidence="2">
    <location>
        <position position="1"/>
    </location>
</feature>
<evidence type="ECO:0000256" key="1">
    <source>
        <dbReference type="SAM" id="MobiDB-lite"/>
    </source>
</evidence>
<feature type="compositionally biased region" description="Basic and acidic residues" evidence="1">
    <location>
        <begin position="66"/>
        <end position="82"/>
    </location>
</feature>
<feature type="compositionally biased region" description="Basic and acidic residues" evidence="1">
    <location>
        <begin position="119"/>
        <end position="138"/>
    </location>
</feature>
<gene>
    <name evidence="2" type="ORF">L345_07515</name>
</gene>
<reference evidence="2 3" key="1">
    <citation type="journal article" date="2013" name="Proc. Natl. Acad. Sci. U.S.A.">
        <title>The king cobra genome reveals dynamic gene evolution and adaptation in the snake venom system.</title>
        <authorList>
            <person name="Vonk F.J."/>
            <person name="Casewell N.R."/>
            <person name="Henkel C.V."/>
            <person name="Heimberg A.M."/>
            <person name="Jansen H.J."/>
            <person name="McCleary R.J."/>
            <person name="Kerkkamp H.M."/>
            <person name="Vos R.A."/>
            <person name="Guerreiro I."/>
            <person name="Calvete J.J."/>
            <person name="Wuster W."/>
            <person name="Woods A.E."/>
            <person name="Logan J.M."/>
            <person name="Harrison R.A."/>
            <person name="Castoe T.A."/>
            <person name="de Koning A.P."/>
            <person name="Pollock D.D."/>
            <person name="Yandell M."/>
            <person name="Calderon D."/>
            <person name="Renjifo C."/>
            <person name="Currier R.B."/>
            <person name="Salgado D."/>
            <person name="Pla D."/>
            <person name="Sanz L."/>
            <person name="Hyder A.S."/>
            <person name="Ribeiro J.M."/>
            <person name="Arntzen J.W."/>
            <person name="van den Thillart G.E."/>
            <person name="Boetzer M."/>
            <person name="Pirovano W."/>
            <person name="Dirks R.P."/>
            <person name="Spaink H.P."/>
            <person name="Duboule D."/>
            <person name="McGlinn E."/>
            <person name="Kini R.M."/>
            <person name="Richardson M.K."/>
        </authorList>
    </citation>
    <scope>NUCLEOTIDE SEQUENCE</scope>
    <source>
        <tissue evidence="2">Blood</tissue>
    </source>
</reference>
<dbReference type="Proteomes" id="UP000018936">
    <property type="component" value="Unassembled WGS sequence"/>
</dbReference>
<dbReference type="EMBL" id="AZIM01001500">
    <property type="protein sequence ID" value="ETE66700.1"/>
    <property type="molecule type" value="Genomic_DNA"/>
</dbReference>
<keyword evidence="3" id="KW-1185">Reference proteome</keyword>
<organism evidence="2 3">
    <name type="scientific">Ophiophagus hannah</name>
    <name type="common">King cobra</name>
    <name type="synonym">Naja hannah</name>
    <dbReference type="NCBI Taxonomy" id="8665"/>
    <lineage>
        <taxon>Eukaryota</taxon>
        <taxon>Metazoa</taxon>
        <taxon>Chordata</taxon>
        <taxon>Craniata</taxon>
        <taxon>Vertebrata</taxon>
        <taxon>Euteleostomi</taxon>
        <taxon>Lepidosauria</taxon>
        <taxon>Squamata</taxon>
        <taxon>Bifurcata</taxon>
        <taxon>Unidentata</taxon>
        <taxon>Episquamata</taxon>
        <taxon>Toxicofera</taxon>
        <taxon>Serpentes</taxon>
        <taxon>Colubroidea</taxon>
        <taxon>Elapidae</taxon>
        <taxon>Elapinae</taxon>
        <taxon>Ophiophagus</taxon>
    </lineage>
</organism>
<comment type="caution">
    <text evidence="2">The sequence shown here is derived from an EMBL/GenBank/DDBJ whole genome shotgun (WGS) entry which is preliminary data.</text>
</comment>
<feature type="compositionally biased region" description="Basic and acidic residues" evidence="1">
    <location>
        <begin position="34"/>
        <end position="59"/>
    </location>
</feature>
<protein>
    <submittedName>
        <fullName evidence="2">Uncharacterized protein</fullName>
    </submittedName>
</protein>
<sequence length="223" mass="25959">MGTNQGKKQPRTSLAIRTINQWNGLPPELVDAPTLEKKKENRGEERERGRKEERKEGVGRGKGRKEKGGKEERKKKKDEGRKERKKERKKEGKREGRREGRKEGRRKEGKGRRRRRRRLREEGKEGGRKKEEKERKREGRKIIKLFDTESKKIRTSWDGTYHCHPVAGRETPLSFRLECPPGSGKLAQSVLALRSLVTPIETLFAKCAFLRPAFSHLFPNPAF</sequence>
<feature type="compositionally biased region" description="Basic residues" evidence="1">
    <location>
        <begin position="107"/>
        <end position="118"/>
    </location>
</feature>
<proteinExistence type="predicted"/>